<dbReference type="PANTHER" id="PTHR28092">
    <property type="entry name" value="FACTOR-INDUCED GENE 1 PROTEIN"/>
    <property type="match status" value="1"/>
</dbReference>
<dbReference type="OrthoDB" id="3550957at2759"/>
<evidence type="ECO:0000313" key="3">
    <source>
        <dbReference type="EMBL" id="BCS28566.1"/>
    </source>
</evidence>
<keyword evidence="4" id="KW-1185">Reference proteome</keyword>
<evidence type="ECO:0000256" key="2">
    <source>
        <dbReference type="SAM" id="Phobius"/>
    </source>
</evidence>
<keyword evidence="2" id="KW-0472">Membrane</keyword>
<accession>A0A7R7XVY8</accession>
<dbReference type="RefSeq" id="XP_041560752.1">
    <property type="nucleotide sequence ID" value="XM_041694975.1"/>
</dbReference>
<sequence length="414" mass="45272">MDTAGSSEKAEVGVQSTPPRAESLNPDTPETFAHAELPSSSFPLLQKLRVDRKWRAKWRSKKQTQQESEQSSVDHDRDRDQEAEAGQEAEEGEEDVDVVEETDEGTSMLGRASRSSTSYLSTENDNSGWRAAWDKLKAWIFLPVWRFLPLRMIGYHHVLMGISIVGIVLLSLLVAGCSSYRMRRIYLLQLSYDHQVSNSNLQNGGAVTNPSFYAVVANTSSTASLDVRVGYFGVCMAGVSEGNPSSWTCRPKAKDLAEKVLETQDPLNVLAVADNFRDQIILSVIIIMSIVLTLIGFCGLGTFPGWHEETVNDETFEVKPFPSQAISILILGLYALATLFLLAAILWQHVAVVAHSATIEAAFNGAVKGGVGTAAMAFGWVAIGTNFLVIIGLAVMVISLRLLSKLVNDDEYEA</sequence>
<dbReference type="GO" id="GO:0016020">
    <property type="term" value="C:membrane"/>
    <property type="evidence" value="ECO:0007669"/>
    <property type="project" value="InterPro"/>
</dbReference>
<evidence type="ECO:0000313" key="4">
    <source>
        <dbReference type="Proteomes" id="UP000654913"/>
    </source>
</evidence>
<reference evidence="3" key="1">
    <citation type="submission" date="2021-01" db="EMBL/GenBank/DDBJ databases">
        <authorList>
            <consortium name="Aspergillus puulaauensis MK2 genome sequencing consortium"/>
            <person name="Kazuki M."/>
            <person name="Futagami T."/>
        </authorList>
    </citation>
    <scope>NUCLEOTIDE SEQUENCE</scope>
    <source>
        <strain evidence="3">MK2</strain>
    </source>
</reference>
<feature type="transmembrane region" description="Helical" evidence="2">
    <location>
        <begin position="377"/>
        <end position="400"/>
    </location>
</feature>
<feature type="region of interest" description="Disordered" evidence="1">
    <location>
        <begin position="56"/>
        <end position="125"/>
    </location>
</feature>
<gene>
    <name evidence="3" type="ORF">APUU_70136A</name>
</gene>
<dbReference type="GO" id="GO:0043332">
    <property type="term" value="C:mating projection tip"/>
    <property type="evidence" value="ECO:0007669"/>
    <property type="project" value="TreeGrafter"/>
</dbReference>
<dbReference type="KEGG" id="apuu:APUU_70136A"/>
<dbReference type="GeneID" id="64978563"/>
<dbReference type="Pfam" id="PF12351">
    <property type="entry name" value="Fig1"/>
    <property type="match status" value="1"/>
</dbReference>
<feature type="transmembrane region" description="Helical" evidence="2">
    <location>
        <begin position="153"/>
        <end position="175"/>
    </location>
</feature>
<feature type="transmembrane region" description="Helical" evidence="2">
    <location>
        <begin position="326"/>
        <end position="347"/>
    </location>
</feature>
<name>A0A7R7XVY8_9EURO</name>
<feature type="compositionally biased region" description="Acidic residues" evidence="1">
    <location>
        <begin position="83"/>
        <end position="104"/>
    </location>
</feature>
<organism evidence="3 4">
    <name type="scientific">Aspergillus puulaauensis</name>
    <dbReference type="NCBI Taxonomy" id="1220207"/>
    <lineage>
        <taxon>Eukaryota</taxon>
        <taxon>Fungi</taxon>
        <taxon>Dikarya</taxon>
        <taxon>Ascomycota</taxon>
        <taxon>Pezizomycotina</taxon>
        <taxon>Eurotiomycetes</taxon>
        <taxon>Eurotiomycetidae</taxon>
        <taxon>Eurotiales</taxon>
        <taxon>Aspergillaceae</taxon>
        <taxon>Aspergillus</taxon>
    </lineage>
</organism>
<dbReference type="GO" id="GO:0000747">
    <property type="term" value="P:conjugation with cellular fusion"/>
    <property type="evidence" value="ECO:0007669"/>
    <property type="project" value="TreeGrafter"/>
</dbReference>
<dbReference type="Proteomes" id="UP000654913">
    <property type="component" value="Chromosome 7"/>
</dbReference>
<dbReference type="InterPro" id="IPR033481">
    <property type="entry name" value="Dni1/Fig1"/>
</dbReference>
<proteinExistence type="predicted"/>
<dbReference type="PANTHER" id="PTHR28092:SF1">
    <property type="entry name" value="FACTOR-INDUCED GENE 1 PROTEIN"/>
    <property type="match status" value="1"/>
</dbReference>
<feature type="region of interest" description="Disordered" evidence="1">
    <location>
        <begin position="1"/>
        <end position="40"/>
    </location>
</feature>
<feature type="compositionally biased region" description="Basic and acidic residues" evidence="1">
    <location>
        <begin position="72"/>
        <end position="82"/>
    </location>
</feature>
<keyword evidence="2" id="KW-0812">Transmembrane</keyword>
<dbReference type="AlphaFoldDB" id="A0A7R7XVY8"/>
<reference evidence="3" key="2">
    <citation type="submission" date="2021-02" db="EMBL/GenBank/DDBJ databases">
        <title>Aspergillus puulaauensis MK2 genome sequence.</title>
        <authorList>
            <person name="Futagami T."/>
            <person name="Mori K."/>
            <person name="Kadooka C."/>
            <person name="Tanaka T."/>
        </authorList>
    </citation>
    <scope>NUCLEOTIDE SEQUENCE</scope>
    <source>
        <strain evidence="3">MK2</strain>
    </source>
</reference>
<feature type="compositionally biased region" description="Polar residues" evidence="1">
    <location>
        <begin position="113"/>
        <end position="125"/>
    </location>
</feature>
<dbReference type="EMBL" id="AP024449">
    <property type="protein sequence ID" value="BCS28566.1"/>
    <property type="molecule type" value="Genomic_DNA"/>
</dbReference>
<feature type="transmembrane region" description="Helical" evidence="2">
    <location>
        <begin position="280"/>
        <end position="306"/>
    </location>
</feature>
<evidence type="ECO:0000256" key="1">
    <source>
        <dbReference type="SAM" id="MobiDB-lite"/>
    </source>
</evidence>
<keyword evidence="2" id="KW-1133">Transmembrane helix</keyword>
<evidence type="ECO:0008006" key="5">
    <source>
        <dbReference type="Google" id="ProtNLM"/>
    </source>
</evidence>
<protein>
    <recommendedName>
        <fullName evidence="5">Ca2+ regulator and membrane fusion protein Fig1-domain-containing protein</fullName>
    </recommendedName>
</protein>